<sequence>MADPSETTATTRRAVLTGAAIATVVAAIPSLARSDATAPATDESEADFAQISRFLTGKPDLDGDIQRRLLGAFLSRDAAFAQKLRALAPFTRQAGQTPQTLPARLVAEAADLADLPAQILGGWYLGIVGAGKDALCVTYTGALANRAVADVLAPPSYAYGVYGSWQVRPE</sequence>
<keyword evidence="2" id="KW-1185">Reference proteome</keyword>
<dbReference type="RefSeq" id="WP_270075992.1">
    <property type="nucleotide sequence ID" value="NZ_CP115174.1"/>
</dbReference>
<dbReference type="InterPro" id="IPR006311">
    <property type="entry name" value="TAT_signal"/>
</dbReference>
<dbReference type="Proteomes" id="UP001210865">
    <property type="component" value="Chromosome"/>
</dbReference>
<dbReference type="Pfam" id="PF12318">
    <property type="entry name" value="FAD-SLDH"/>
    <property type="match status" value="1"/>
</dbReference>
<organism evidence="1 2">
    <name type="scientific">Sphingomonas abietis</name>
    <dbReference type="NCBI Taxonomy" id="3012344"/>
    <lineage>
        <taxon>Bacteria</taxon>
        <taxon>Pseudomonadati</taxon>
        <taxon>Pseudomonadota</taxon>
        <taxon>Alphaproteobacteria</taxon>
        <taxon>Sphingomonadales</taxon>
        <taxon>Sphingomonadaceae</taxon>
        <taxon>Sphingomonas</taxon>
    </lineage>
</organism>
<gene>
    <name evidence="1" type="ORF">PBT88_14260</name>
</gene>
<proteinExistence type="predicted"/>
<dbReference type="InterPro" id="IPR024651">
    <property type="entry name" value="FAD-SLDH_ssu"/>
</dbReference>
<protein>
    <submittedName>
        <fullName evidence="1">Sugar dehydrogenase complex small subunit</fullName>
    </submittedName>
</protein>
<dbReference type="PROSITE" id="PS51318">
    <property type="entry name" value="TAT"/>
    <property type="match status" value="1"/>
</dbReference>
<evidence type="ECO:0000313" key="1">
    <source>
        <dbReference type="EMBL" id="WBO21343.1"/>
    </source>
</evidence>
<name>A0ABY7NL42_9SPHN</name>
<evidence type="ECO:0000313" key="2">
    <source>
        <dbReference type="Proteomes" id="UP001210865"/>
    </source>
</evidence>
<reference evidence="1 2" key="1">
    <citation type="submission" date="2022-12" db="EMBL/GenBank/DDBJ databases">
        <title>Sphingomonas abieness sp. nov., an endophytic bacterium isolated from Abies koreana.</title>
        <authorList>
            <person name="Jiang L."/>
            <person name="Lee J."/>
        </authorList>
    </citation>
    <scope>NUCLEOTIDE SEQUENCE [LARGE SCALE GENOMIC DNA]</scope>
    <source>
        <strain evidence="2">PAMB 00755</strain>
    </source>
</reference>
<accession>A0ABY7NL42</accession>
<dbReference type="EMBL" id="CP115174">
    <property type="protein sequence ID" value="WBO21343.1"/>
    <property type="molecule type" value="Genomic_DNA"/>
</dbReference>